<evidence type="ECO:0000313" key="5">
    <source>
        <dbReference type="Proteomes" id="UP000249467"/>
    </source>
</evidence>
<dbReference type="Pfam" id="PF01926">
    <property type="entry name" value="MMR_HSR1"/>
    <property type="match status" value="1"/>
</dbReference>
<feature type="transmembrane region" description="Helical" evidence="2">
    <location>
        <begin position="528"/>
        <end position="549"/>
    </location>
</feature>
<dbReference type="AlphaFoldDB" id="A0A2W4XXF5"/>
<gene>
    <name evidence="4" type="ORF">DCF19_22750</name>
</gene>
<evidence type="ECO:0000259" key="3">
    <source>
        <dbReference type="Pfam" id="PF01926"/>
    </source>
</evidence>
<keyword evidence="2" id="KW-0812">Transmembrane</keyword>
<evidence type="ECO:0000256" key="2">
    <source>
        <dbReference type="SAM" id="Phobius"/>
    </source>
</evidence>
<dbReference type="Gene3D" id="3.40.50.300">
    <property type="entry name" value="P-loop containing nucleotide triphosphate hydrolases"/>
    <property type="match status" value="1"/>
</dbReference>
<feature type="transmembrane region" description="Helical" evidence="2">
    <location>
        <begin position="555"/>
        <end position="576"/>
    </location>
</feature>
<sequence>MAKYESQRKIENNWVTIALHSNVDHAKKVLVEKYSDREVRIIDSRTQEVVFPTREIAVKDQSSRKNRDTTSEKEFKKALKKCSTASKKAYDTSLVYYTRVSQILEKLKKNLDEIAPKFLADKDAAKYSFGETVRQITTEINDQSTTKLDDLKRYLDKQKEHLKDFTVVLFGKTKAGKSTIREALTRGDGGTIEKGAQRTTQDIKEYEWQGLRLIDTPGIEAYKGEEDQQKAVEIALEADMVIFLVSDDATQPKEFEAMQWLNKINKYFFILLNVKEALENKNKPDDNRRLERFIKNPNKVFDVKRLQGHEQRIRGHFSKVFEVDKVDIVCVHALAAFLSTRPNYKDYSNELWSLSRVETAYNLISKEIVKTGYQKRVLTICNGVVNFINDIIRSLYTHQKSLEAQVRFMNDKIPSLEKKLQKISKKGNQRIERKCKERFDKIRGWIPRFVDDYLGKDSAQLEYQKRINKETEDIQKEMKGLFQELVNEVKEALEEFEKEYMYDMGTIKIDPPEINNFQKDYTDDTLKYVSMGLGATSAIAMGIAAFAGANFWNPIGWIAGIASVVVGIFGWQWAIAKLVIVS</sequence>
<feature type="domain" description="G" evidence="3">
    <location>
        <begin position="166"/>
        <end position="273"/>
    </location>
</feature>
<keyword evidence="2" id="KW-1133">Transmembrane helix</keyword>
<dbReference type="InterPro" id="IPR006073">
    <property type="entry name" value="GTP-bd"/>
</dbReference>
<dbReference type="InterPro" id="IPR027417">
    <property type="entry name" value="P-loop_NTPase"/>
</dbReference>
<name>A0A2W4XXF5_9CYAN</name>
<dbReference type="SUPFAM" id="SSF52540">
    <property type="entry name" value="P-loop containing nucleoside triphosphate hydrolases"/>
    <property type="match status" value="1"/>
</dbReference>
<comment type="caution">
    <text evidence="4">The sequence shown here is derived from an EMBL/GenBank/DDBJ whole genome shotgun (WGS) entry which is preliminary data.</text>
</comment>
<protein>
    <recommendedName>
        <fullName evidence="3">G domain-containing protein</fullName>
    </recommendedName>
</protein>
<keyword evidence="1" id="KW-0175">Coiled coil</keyword>
<reference evidence="4 5" key="2">
    <citation type="submission" date="2018-06" db="EMBL/GenBank/DDBJ databases">
        <title>Metagenomic assembly of (sub)arctic Cyanobacteria and their associated microbiome from non-axenic cultures.</title>
        <authorList>
            <person name="Baurain D."/>
        </authorList>
    </citation>
    <scope>NUCLEOTIDE SEQUENCE [LARGE SCALE GENOMIC DNA]</scope>
    <source>
        <strain evidence="4">ULC066bin1</strain>
    </source>
</reference>
<dbReference type="GO" id="GO:0005525">
    <property type="term" value="F:GTP binding"/>
    <property type="evidence" value="ECO:0007669"/>
    <property type="project" value="InterPro"/>
</dbReference>
<keyword evidence="2" id="KW-0472">Membrane</keyword>
<accession>A0A2W4XXF5</accession>
<organism evidence="4 5">
    <name type="scientific">Pseudanabaena frigida</name>
    <dbReference type="NCBI Taxonomy" id="945775"/>
    <lineage>
        <taxon>Bacteria</taxon>
        <taxon>Bacillati</taxon>
        <taxon>Cyanobacteriota</taxon>
        <taxon>Cyanophyceae</taxon>
        <taxon>Pseudanabaenales</taxon>
        <taxon>Pseudanabaenaceae</taxon>
        <taxon>Pseudanabaena</taxon>
    </lineage>
</organism>
<proteinExistence type="predicted"/>
<dbReference type="Proteomes" id="UP000249467">
    <property type="component" value="Unassembled WGS sequence"/>
</dbReference>
<reference evidence="4 5" key="1">
    <citation type="submission" date="2018-04" db="EMBL/GenBank/DDBJ databases">
        <authorList>
            <person name="Go L.Y."/>
            <person name="Mitchell J.A."/>
        </authorList>
    </citation>
    <scope>NUCLEOTIDE SEQUENCE [LARGE SCALE GENOMIC DNA]</scope>
    <source>
        <strain evidence="4">ULC066bin1</strain>
    </source>
</reference>
<feature type="coiled-coil region" evidence="1">
    <location>
        <begin position="399"/>
        <end position="426"/>
    </location>
</feature>
<dbReference type="EMBL" id="QBML01000047">
    <property type="protein sequence ID" value="PZO35938.1"/>
    <property type="molecule type" value="Genomic_DNA"/>
</dbReference>
<evidence type="ECO:0000313" key="4">
    <source>
        <dbReference type="EMBL" id="PZO35938.1"/>
    </source>
</evidence>
<evidence type="ECO:0000256" key="1">
    <source>
        <dbReference type="SAM" id="Coils"/>
    </source>
</evidence>